<dbReference type="SUPFAM" id="SSF52540">
    <property type="entry name" value="P-loop containing nucleoside triphosphate hydrolases"/>
    <property type="match status" value="2"/>
</dbReference>
<name>M0MK73_9EURY</name>
<evidence type="ECO:0000256" key="11">
    <source>
        <dbReference type="ARBA" id="ARBA00044143"/>
    </source>
</evidence>
<evidence type="ECO:0000313" key="16">
    <source>
        <dbReference type="Proteomes" id="UP000011607"/>
    </source>
</evidence>
<feature type="region of interest" description="Disordered" evidence="13">
    <location>
        <begin position="366"/>
        <end position="433"/>
    </location>
</feature>
<dbReference type="InterPro" id="IPR027417">
    <property type="entry name" value="P-loop_NTPase"/>
</dbReference>
<organism evidence="15 16">
    <name type="scientific">Halobiforma nitratireducens JCM 10879</name>
    <dbReference type="NCBI Taxonomy" id="1227454"/>
    <lineage>
        <taxon>Archaea</taxon>
        <taxon>Methanobacteriati</taxon>
        <taxon>Methanobacteriota</taxon>
        <taxon>Stenosarchaea group</taxon>
        <taxon>Halobacteria</taxon>
        <taxon>Halobacteriales</taxon>
        <taxon>Natrialbaceae</taxon>
        <taxon>Halobiforma</taxon>
    </lineage>
</organism>
<comment type="catalytic activity">
    <reaction evidence="12">
        <text>Ni(2+)(out) + ATP + H2O = Ni(2+)(in) + ADP + phosphate + H(+)</text>
        <dbReference type="Rhea" id="RHEA:15557"/>
        <dbReference type="ChEBI" id="CHEBI:15377"/>
        <dbReference type="ChEBI" id="CHEBI:15378"/>
        <dbReference type="ChEBI" id="CHEBI:30616"/>
        <dbReference type="ChEBI" id="CHEBI:43474"/>
        <dbReference type="ChEBI" id="CHEBI:49786"/>
        <dbReference type="ChEBI" id="CHEBI:456216"/>
        <dbReference type="EC" id="7.2.2.11"/>
    </reaction>
    <physiologicalReaction direction="left-to-right" evidence="12">
        <dbReference type="Rhea" id="RHEA:15558"/>
    </physiologicalReaction>
</comment>
<evidence type="ECO:0000256" key="3">
    <source>
        <dbReference type="ARBA" id="ARBA00022475"/>
    </source>
</evidence>
<dbReference type="AlphaFoldDB" id="M0MK73"/>
<keyword evidence="2" id="KW-0813">Transport</keyword>
<dbReference type="GO" id="GO:0016887">
    <property type="term" value="F:ATP hydrolysis activity"/>
    <property type="evidence" value="ECO:0007669"/>
    <property type="project" value="InterPro"/>
</dbReference>
<evidence type="ECO:0000256" key="8">
    <source>
        <dbReference type="ARBA" id="ARBA00023136"/>
    </source>
</evidence>
<accession>M0MK73</accession>
<feature type="region of interest" description="Disordered" evidence="13">
    <location>
        <begin position="695"/>
        <end position="760"/>
    </location>
</feature>
<comment type="subcellular location">
    <subcellularLocation>
        <location evidence="1">Cell membrane</location>
        <topology evidence="1">Peripheral membrane protein</topology>
    </subcellularLocation>
</comment>
<dbReference type="RefSeq" id="WP_006671486.1">
    <property type="nucleotide sequence ID" value="NZ_AOMA01000021.1"/>
</dbReference>
<evidence type="ECO:0000256" key="10">
    <source>
        <dbReference type="ARBA" id="ARBA00039098"/>
    </source>
</evidence>
<evidence type="ECO:0000256" key="6">
    <source>
        <dbReference type="ARBA" id="ARBA00022967"/>
    </source>
</evidence>
<dbReference type="GO" id="GO:0015833">
    <property type="term" value="P:peptide transport"/>
    <property type="evidence" value="ECO:0007669"/>
    <property type="project" value="InterPro"/>
</dbReference>
<dbReference type="STRING" id="1227454.C446_02577"/>
<dbReference type="PANTHER" id="PTHR43297:SF13">
    <property type="entry name" value="NICKEL ABC TRANSPORTER, ATP-BINDING PROTEIN"/>
    <property type="match status" value="1"/>
</dbReference>
<dbReference type="CDD" id="cd03257">
    <property type="entry name" value="ABC_NikE_OppD_transporters"/>
    <property type="match status" value="2"/>
</dbReference>
<evidence type="ECO:0000256" key="9">
    <source>
        <dbReference type="ARBA" id="ARBA00038669"/>
    </source>
</evidence>
<keyword evidence="7" id="KW-0406">Ion transport</keyword>
<comment type="caution">
    <text evidence="15">The sequence shown here is derived from an EMBL/GenBank/DDBJ whole genome shotgun (WGS) entry which is preliminary data.</text>
</comment>
<keyword evidence="6" id="KW-1278">Translocase</keyword>
<dbReference type="GO" id="GO:0015413">
    <property type="term" value="F:ABC-type nickel transporter activity"/>
    <property type="evidence" value="ECO:0007669"/>
    <property type="project" value="UniProtKB-EC"/>
</dbReference>
<dbReference type="Gene3D" id="3.40.50.300">
    <property type="entry name" value="P-loop containing nucleotide triphosphate hydrolases"/>
    <property type="match status" value="2"/>
</dbReference>
<feature type="compositionally biased region" description="Basic and acidic residues" evidence="13">
    <location>
        <begin position="741"/>
        <end position="760"/>
    </location>
</feature>
<evidence type="ECO:0000256" key="12">
    <source>
        <dbReference type="ARBA" id="ARBA00048610"/>
    </source>
</evidence>
<evidence type="ECO:0000256" key="13">
    <source>
        <dbReference type="SAM" id="MobiDB-lite"/>
    </source>
</evidence>
<reference evidence="15 16" key="1">
    <citation type="journal article" date="2014" name="PLoS Genet.">
        <title>Phylogenetically driven sequencing of extremely halophilic archaea reveals strategies for static and dynamic osmo-response.</title>
        <authorList>
            <person name="Becker E.A."/>
            <person name="Seitzer P.M."/>
            <person name="Tritt A."/>
            <person name="Larsen D."/>
            <person name="Krusor M."/>
            <person name="Yao A.I."/>
            <person name="Wu D."/>
            <person name="Madern D."/>
            <person name="Eisen J.A."/>
            <person name="Darling A.E."/>
            <person name="Facciotti M.T."/>
        </authorList>
    </citation>
    <scope>NUCLEOTIDE SEQUENCE [LARGE SCALE GENOMIC DNA]</scope>
    <source>
        <strain evidence="15 16">JCM 10879</strain>
    </source>
</reference>
<dbReference type="Pfam" id="PF00005">
    <property type="entry name" value="ABC_tran"/>
    <property type="match status" value="2"/>
</dbReference>
<dbReference type="GO" id="GO:0005524">
    <property type="term" value="F:ATP binding"/>
    <property type="evidence" value="ECO:0007669"/>
    <property type="project" value="UniProtKB-KW"/>
</dbReference>
<comment type="subunit">
    <text evidence="9">The complex is composed of two ATP-binding proteins (NikD and NikE), two transmembrane proteins (NikB and NikC) and a solute-binding protein (NikA).</text>
</comment>
<gene>
    <name evidence="15" type="ORF">C446_02577</name>
</gene>
<dbReference type="InterPro" id="IPR003439">
    <property type="entry name" value="ABC_transporter-like_ATP-bd"/>
</dbReference>
<keyword evidence="5" id="KW-0067">ATP-binding</keyword>
<dbReference type="EC" id="7.2.2.11" evidence="10"/>
<proteinExistence type="predicted"/>
<dbReference type="PATRIC" id="fig|1227454.3.peg.511"/>
<keyword evidence="8" id="KW-0472">Membrane</keyword>
<evidence type="ECO:0000256" key="4">
    <source>
        <dbReference type="ARBA" id="ARBA00022741"/>
    </source>
</evidence>
<dbReference type="InterPro" id="IPR013563">
    <property type="entry name" value="Oligopep_ABC_C"/>
</dbReference>
<feature type="domain" description="AAA+ ATPase" evidence="14">
    <location>
        <begin position="61"/>
        <end position="287"/>
    </location>
</feature>
<protein>
    <recommendedName>
        <fullName evidence="11">Nickel import system ATP-binding protein NikD</fullName>
        <ecNumber evidence="10">7.2.2.11</ecNumber>
    </recommendedName>
</protein>
<dbReference type="InterPro" id="IPR017871">
    <property type="entry name" value="ABC_transporter-like_CS"/>
</dbReference>
<dbReference type="NCBIfam" id="TIGR01727">
    <property type="entry name" value="oligo_HPY"/>
    <property type="match status" value="2"/>
</dbReference>
<dbReference type="SMART" id="SM00382">
    <property type="entry name" value="AAA"/>
    <property type="match status" value="2"/>
</dbReference>
<dbReference type="OrthoDB" id="18209at2157"/>
<feature type="domain" description="AAA+ ATPase" evidence="14">
    <location>
        <begin position="476"/>
        <end position="666"/>
    </location>
</feature>
<keyword evidence="16" id="KW-1185">Reference proteome</keyword>
<feature type="compositionally biased region" description="Polar residues" evidence="13">
    <location>
        <begin position="379"/>
        <end position="390"/>
    </location>
</feature>
<feature type="compositionally biased region" description="Basic and acidic residues" evidence="13">
    <location>
        <begin position="393"/>
        <end position="417"/>
    </location>
</feature>
<evidence type="ECO:0000256" key="5">
    <source>
        <dbReference type="ARBA" id="ARBA00022840"/>
    </source>
</evidence>
<keyword evidence="3" id="KW-1003">Cell membrane</keyword>
<dbReference type="EMBL" id="AOMA01000021">
    <property type="protein sequence ID" value="EMA45134.1"/>
    <property type="molecule type" value="Genomic_DNA"/>
</dbReference>
<dbReference type="GO" id="GO:0005886">
    <property type="term" value="C:plasma membrane"/>
    <property type="evidence" value="ECO:0007669"/>
    <property type="project" value="UniProtKB-SubCell"/>
</dbReference>
<dbReference type="NCBIfam" id="NF007739">
    <property type="entry name" value="PRK10419.1"/>
    <property type="match status" value="2"/>
</dbReference>
<feature type="compositionally biased region" description="Basic and acidic residues" evidence="13">
    <location>
        <begin position="1"/>
        <end position="14"/>
    </location>
</feature>
<feature type="region of interest" description="Disordered" evidence="13">
    <location>
        <begin position="1"/>
        <end position="29"/>
    </location>
</feature>
<evidence type="ECO:0000259" key="14">
    <source>
        <dbReference type="SMART" id="SM00382"/>
    </source>
</evidence>
<dbReference type="InterPro" id="IPR003593">
    <property type="entry name" value="AAA+_ATPase"/>
</dbReference>
<evidence type="ECO:0000256" key="1">
    <source>
        <dbReference type="ARBA" id="ARBA00004202"/>
    </source>
</evidence>
<dbReference type="NCBIfam" id="NF008453">
    <property type="entry name" value="PRK11308.1"/>
    <property type="match status" value="2"/>
</dbReference>
<evidence type="ECO:0000313" key="15">
    <source>
        <dbReference type="EMBL" id="EMA45134.1"/>
    </source>
</evidence>
<dbReference type="Proteomes" id="UP000011607">
    <property type="component" value="Unassembled WGS sequence"/>
</dbReference>
<dbReference type="InterPro" id="IPR050388">
    <property type="entry name" value="ABC_Ni/Peptide_Import"/>
</dbReference>
<evidence type="ECO:0000256" key="7">
    <source>
        <dbReference type="ARBA" id="ARBA00023065"/>
    </source>
</evidence>
<dbReference type="PANTHER" id="PTHR43297">
    <property type="entry name" value="OLIGOPEPTIDE TRANSPORT ATP-BINDING PROTEIN APPD"/>
    <property type="match status" value="1"/>
</dbReference>
<sequence length="760" mass="81726">MNAERTLTDTERTGPRNPTADDGSASNTGSAVLRVDDLHTQFRTPDGIVRAVDGVSFTVDEGEIVGIVGESGCGKSVTARSIVGLQDPGEITRGSITIEGTDIVSASDRRLRQLRGDAVSMIFQNPTETLNPVFDVGEQIAESLAVHDRRGSRSQGLLEFLQVPPFARRSEWDGYREQAVDLLEEVGIATPQDRVDAYPHELSGGQCQRACIAIALASDPQLLIADEPTTALDATTQAQLLERLRRYNETRETSILLITHDFGVVAELCDRVVVMYDGQVMETGPTDRILDEPTHPYTRALLECLPQRVPRDRRLPTIEGTVPESTGEPTGCPFAPRCVHARTECRESAIPTIDLGDERGRVACVDPEAGCPSKEATDGTETTRSATTGRDGTASRRDERGRGRQGETTEPGDERPKAGVTDETARRTGAADGGELAVELEGVSKRYSLADGTLDRLLGTTDSLAAVRDVDLSIRPTETVALVGESGCGKSTLAHLVTGLDSPSEGDVRLAGQSVGPAGERSPAQLADVGVVFQDPRSSLDPQLSVERTIAEPLCAHEWDRERREARVRELLERVGLAEHHATSYPHELSGGQVQRVAIARALALDPQLVVLDEPVSALDVSVQARILNLLADLQADLELTYLLVSHDLGVVEHVADRVAVMYLGELVEVGPVDRVFERPSHPYTEGLLAAIPSVDGEEAGNGGSDGTLSGTVPSPIDPPSGCSFRTRCPRAEPECADANPDYRRDGGVRSKCHFPDNDQ</sequence>
<evidence type="ECO:0000256" key="2">
    <source>
        <dbReference type="ARBA" id="ARBA00022448"/>
    </source>
</evidence>
<dbReference type="Pfam" id="PF08352">
    <property type="entry name" value="oligo_HPY"/>
    <property type="match status" value="2"/>
</dbReference>
<dbReference type="eggNOG" id="arCOG00185">
    <property type="taxonomic scope" value="Archaea"/>
</dbReference>
<keyword evidence="4" id="KW-0547">Nucleotide-binding</keyword>
<feature type="region of interest" description="Disordered" evidence="13">
    <location>
        <begin position="502"/>
        <end position="521"/>
    </location>
</feature>
<dbReference type="PROSITE" id="PS00211">
    <property type="entry name" value="ABC_TRANSPORTER_1"/>
    <property type="match status" value="1"/>
</dbReference>
<dbReference type="FunFam" id="3.40.50.300:FF:000016">
    <property type="entry name" value="Oligopeptide ABC transporter ATP-binding component"/>
    <property type="match status" value="2"/>
</dbReference>